<evidence type="ECO:0000256" key="6">
    <source>
        <dbReference type="SAM" id="Phobius"/>
    </source>
</evidence>
<feature type="transmembrane region" description="Helical" evidence="6">
    <location>
        <begin position="361"/>
        <end position="382"/>
    </location>
</feature>
<evidence type="ECO:0000256" key="2">
    <source>
        <dbReference type="ARBA" id="ARBA00022692"/>
    </source>
</evidence>
<accession>A0A6A1VCT8</accession>
<organism evidence="8 9">
    <name type="scientific">Morella rubra</name>
    <name type="common">Chinese bayberry</name>
    <dbReference type="NCBI Taxonomy" id="262757"/>
    <lineage>
        <taxon>Eukaryota</taxon>
        <taxon>Viridiplantae</taxon>
        <taxon>Streptophyta</taxon>
        <taxon>Embryophyta</taxon>
        <taxon>Tracheophyta</taxon>
        <taxon>Spermatophyta</taxon>
        <taxon>Magnoliopsida</taxon>
        <taxon>eudicotyledons</taxon>
        <taxon>Gunneridae</taxon>
        <taxon>Pentapetalae</taxon>
        <taxon>rosids</taxon>
        <taxon>fabids</taxon>
        <taxon>Fagales</taxon>
        <taxon>Myricaceae</taxon>
        <taxon>Morella</taxon>
    </lineage>
</organism>
<dbReference type="GO" id="GO:0016020">
    <property type="term" value="C:membrane"/>
    <property type="evidence" value="ECO:0007669"/>
    <property type="project" value="UniProtKB-SubCell"/>
</dbReference>
<reference evidence="8 9" key="1">
    <citation type="journal article" date="2019" name="Plant Biotechnol. J.">
        <title>The red bayberry genome and genetic basis of sex determination.</title>
        <authorList>
            <person name="Jia H.M."/>
            <person name="Jia H.J."/>
            <person name="Cai Q.L."/>
            <person name="Wang Y."/>
            <person name="Zhao H.B."/>
            <person name="Yang W.F."/>
            <person name="Wang G.Y."/>
            <person name="Li Y.H."/>
            <person name="Zhan D.L."/>
            <person name="Shen Y.T."/>
            <person name="Niu Q.F."/>
            <person name="Chang L."/>
            <person name="Qiu J."/>
            <person name="Zhao L."/>
            <person name="Xie H.B."/>
            <person name="Fu W.Y."/>
            <person name="Jin J."/>
            <person name="Li X.W."/>
            <person name="Jiao Y."/>
            <person name="Zhou C.C."/>
            <person name="Tu T."/>
            <person name="Chai C.Y."/>
            <person name="Gao J.L."/>
            <person name="Fan L.J."/>
            <person name="van de Weg E."/>
            <person name="Wang J.Y."/>
            <person name="Gao Z.S."/>
        </authorList>
    </citation>
    <scope>NUCLEOTIDE SEQUENCE [LARGE SCALE GENOMIC DNA]</scope>
    <source>
        <tissue evidence="8">Leaves</tissue>
    </source>
</reference>
<feature type="transmembrane region" description="Helical" evidence="6">
    <location>
        <begin position="317"/>
        <end position="340"/>
    </location>
</feature>
<dbReference type="OrthoDB" id="417037at2759"/>
<feature type="transmembrane region" description="Helical" evidence="6">
    <location>
        <begin position="282"/>
        <end position="302"/>
    </location>
</feature>
<proteinExistence type="predicted"/>
<feature type="transmembrane region" description="Helical" evidence="6">
    <location>
        <begin position="218"/>
        <end position="238"/>
    </location>
</feature>
<evidence type="ECO:0000313" key="8">
    <source>
        <dbReference type="EMBL" id="KAB1210659.1"/>
    </source>
</evidence>
<dbReference type="AlphaFoldDB" id="A0A6A1VCT8"/>
<protein>
    <submittedName>
        <fullName evidence="8">GDP-mannose transporter GONST2</fullName>
    </submittedName>
</protein>
<name>A0A6A1VCT8_9ROSI</name>
<feature type="transmembrane region" description="Helical" evidence="6">
    <location>
        <begin position="132"/>
        <end position="152"/>
    </location>
</feature>
<keyword evidence="3 6" id="KW-1133">Transmembrane helix</keyword>
<evidence type="ECO:0000256" key="5">
    <source>
        <dbReference type="SAM" id="MobiDB-lite"/>
    </source>
</evidence>
<feature type="domain" description="Sugar phosphate transporter" evidence="7">
    <location>
        <begin position="104"/>
        <end position="373"/>
    </location>
</feature>
<dbReference type="Pfam" id="PF03151">
    <property type="entry name" value="TPT"/>
    <property type="match status" value="1"/>
</dbReference>
<dbReference type="EMBL" id="RXIC02000024">
    <property type="protein sequence ID" value="KAB1210659.1"/>
    <property type="molecule type" value="Genomic_DNA"/>
</dbReference>
<keyword evidence="2 6" id="KW-0812">Transmembrane</keyword>
<evidence type="ECO:0000256" key="1">
    <source>
        <dbReference type="ARBA" id="ARBA00004141"/>
    </source>
</evidence>
<feature type="transmembrane region" description="Helical" evidence="6">
    <location>
        <begin position="164"/>
        <end position="182"/>
    </location>
</feature>
<dbReference type="Proteomes" id="UP000516437">
    <property type="component" value="Chromosome 6"/>
</dbReference>
<feature type="region of interest" description="Disordered" evidence="5">
    <location>
        <begin position="17"/>
        <end position="58"/>
    </location>
</feature>
<evidence type="ECO:0000313" key="9">
    <source>
        <dbReference type="Proteomes" id="UP000516437"/>
    </source>
</evidence>
<keyword evidence="9" id="KW-1185">Reference proteome</keyword>
<keyword evidence="4 6" id="KW-0472">Membrane</keyword>
<evidence type="ECO:0000259" key="7">
    <source>
        <dbReference type="Pfam" id="PF03151"/>
    </source>
</evidence>
<comment type="caution">
    <text evidence="8">The sequence shown here is derived from an EMBL/GenBank/DDBJ whole genome shotgun (WGS) entry which is preliminary data.</text>
</comment>
<sequence>MSSEFKIDAVNGHGYEESELSSLNEEVTLGERPNATDTILDDIRKQGNGSASNGMTNSERRAFTDRFSRWKRATHDDSMSLPVDANEKQHGSGRKSGPLLSGTAYCISSCSMILLNKVVLSGYDFNAGVSLIFYQNLISTAIVLILGLCRAVSLEKLSWKLIRVWLPVNVIFIGMLLSGMYSLKYINIAMVTILKNMTNILTAIGELYLFRKRQNQKVWTAMFLMIISAVSGGITDLSFDATGYAWQTLNCILTASYSLTLRRVMDEAKKSTKSGSLNEVSMVLLNNLLSLPFAIFLILLLHEWEYVINADVTKSPMFWVVATASGLLGLAISFTSMWFLHQTGPTTYSLVGSLNKIPISIAGLVLFKVPLSLPSLFSILFGNTMINCTRDRIFSVITSFFYTVG</sequence>
<dbReference type="InterPro" id="IPR004853">
    <property type="entry name" value="Sugar_P_trans_dom"/>
</dbReference>
<evidence type="ECO:0000256" key="3">
    <source>
        <dbReference type="ARBA" id="ARBA00022989"/>
    </source>
</evidence>
<feature type="compositionally biased region" description="Polar residues" evidence="5">
    <location>
        <begin position="47"/>
        <end position="57"/>
    </location>
</feature>
<gene>
    <name evidence="8" type="ORF">CJ030_MR6G009099</name>
</gene>
<comment type="subcellular location">
    <subcellularLocation>
        <location evidence="1">Membrane</location>
        <topology evidence="1">Multi-pass membrane protein</topology>
    </subcellularLocation>
</comment>
<evidence type="ECO:0000256" key="4">
    <source>
        <dbReference type="ARBA" id="ARBA00023136"/>
    </source>
</evidence>
<dbReference type="InterPro" id="IPR050186">
    <property type="entry name" value="TPT_transporter"/>
</dbReference>
<feature type="transmembrane region" description="Helical" evidence="6">
    <location>
        <begin position="188"/>
        <end position="209"/>
    </location>
</feature>
<dbReference type="PANTHER" id="PTHR11132">
    <property type="entry name" value="SOLUTE CARRIER FAMILY 35"/>
    <property type="match status" value="1"/>
</dbReference>